<gene>
    <name evidence="2" type="ORF">A7C91_07620</name>
</gene>
<protein>
    <submittedName>
        <fullName evidence="2">Type I-B CRISPR-associated protein Cas8b1/Cst1</fullName>
    </submittedName>
</protein>
<proteinExistence type="predicted"/>
<accession>A0A172WHW3</accession>
<dbReference type="NCBIfam" id="TIGR01908">
    <property type="entry name" value="cas_CXXC_CXXC"/>
    <property type="match status" value="1"/>
</dbReference>
<sequence length="465" mass="53393">MPPFTWTGHPFTDAGLAAILLISGKERPEDLTEKDVTKAIEFASKLYARKEWSSGYIHAMMLPNSGILMANPSMAKKRTPTAIAENLLSLLHEPEDPNAPICEICGKRHARTKPVYRSDFPLVGTGGIPNYFPSGKDGANICSHCLFLTQFLPIVAYRLQRVLVIHAYPHELMLELHNEAIDEVKKTLLASNARNFRRPENFLFQLLSELTVKVERDELWQNASITLYYFVNNNQGQELEIIHVPSPVLSFIAYASRYDSAGWRRIVAIGWDERCSRGLAKKRKESEIEHSCHNRVYSALLSGKSILLYFINSKEKRTNTKWSLLAFYCSEVLGLDKEALEFIKGIGDRVVETLEKLPDNKLKRRVRELENATKLYQFESFFVGLERLRQELGIDKPLMTFDEFAQILTAYGEDMNVSWKTVKNLLLFRIYEKLHDRLMKAETEAGEEEDEESKIEFYGLEEVEE</sequence>
<dbReference type="AlphaFoldDB" id="A0A172WHW3"/>
<dbReference type="OrthoDB" id="359016at2157"/>
<evidence type="ECO:0000259" key="1">
    <source>
        <dbReference type="Pfam" id="PF09706"/>
    </source>
</evidence>
<dbReference type="GeneID" id="28496052"/>
<keyword evidence="3" id="KW-1185">Reference proteome</keyword>
<dbReference type="Proteomes" id="UP000076969">
    <property type="component" value="Chromosome"/>
</dbReference>
<evidence type="ECO:0000313" key="2">
    <source>
        <dbReference type="EMBL" id="ANF23048.1"/>
    </source>
</evidence>
<dbReference type="EMBL" id="CP015520">
    <property type="protein sequence ID" value="ANF23048.1"/>
    <property type="molecule type" value="Genomic_DNA"/>
</dbReference>
<dbReference type="InterPro" id="IPR010180">
    <property type="entry name" value="CRISPR-assoc_prot_CXXC-CXXC"/>
</dbReference>
<name>A0A172WHW3_9EURY</name>
<organism evidence="2 3">
    <name type="scientific">Thermococcus piezophilus</name>
    <dbReference type="NCBI Taxonomy" id="1712654"/>
    <lineage>
        <taxon>Archaea</taxon>
        <taxon>Methanobacteriati</taxon>
        <taxon>Methanobacteriota</taxon>
        <taxon>Thermococci</taxon>
        <taxon>Thermococcales</taxon>
        <taxon>Thermococcaceae</taxon>
        <taxon>Thermococcus</taxon>
    </lineage>
</organism>
<evidence type="ECO:0000313" key="3">
    <source>
        <dbReference type="Proteomes" id="UP000076969"/>
    </source>
</evidence>
<feature type="domain" description="CRISPR-associated protein CXXC-CXXC" evidence="1">
    <location>
        <begin position="97"/>
        <end position="157"/>
    </location>
</feature>
<reference evidence="3" key="1">
    <citation type="journal article" date="2016" name="Syst. Appl. Microbiol.">
        <title>Thermococcus piezophilus sp. nov., a novel hyperthermophilic and piezophilic archaeon with a broad pressure range for growth, isolated from a deepest hydrothermal vent at the Mid-Cayman Rise.</title>
        <authorList>
            <person name="Dalmasso C."/>
            <person name="Oger P."/>
            <person name="Selva G."/>
            <person name="Courtine D."/>
            <person name="L'Haridon S."/>
            <person name="Garlaschelli A."/>
            <person name="Roussel E."/>
            <person name="Miyazaki J."/>
            <person name="Reveillaud J."/>
            <person name="Jebbar M."/>
            <person name="Takai K."/>
            <person name="Maignien L."/>
            <person name="Alain K."/>
        </authorList>
    </citation>
    <scope>NUCLEOTIDE SEQUENCE [LARGE SCALE GENOMIC DNA]</scope>
    <source>
        <strain evidence="3">CDGS</strain>
    </source>
</reference>
<dbReference type="RefSeq" id="WP_068666320.1">
    <property type="nucleotide sequence ID" value="NZ_CP015520.1"/>
</dbReference>
<dbReference type="STRING" id="1712654.A7C91_07620"/>
<dbReference type="KEGG" id="tpie:A7C91_07620"/>
<dbReference type="InterPro" id="IPR019121">
    <property type="entry name" value="CRISPR-assoc_CXXC-CXXC_dom"/>
</dbReference>
<dbReference type="Pfam" id="PF09706">
    <property type="entry name" value="Cas_CXXC_CXXC"/>
    <property type="match status" value="1"/>
</dbReference>